<dbReference type="NCBIfam" id="TIGR04336">
    <property type="entry name" value="AmmeMemoSam_B"/>
    <property type="match status" value="1"/>
</dbReference>
<name>A0A1G1YF60_9BACT</name>
<evidence type="ECO:0000313" key="2">
    <source>
        <dbReference type="EMBL" id="OGY50982.1"/>
    </source>
</evidence>
<dbReference type="CDD" id="cd07951">
    <property type="entry name" value="ED_3B_N_AMMECR1"/>
    <property type="match status" value="1"/>
</dbReference>
<dbReference type="STRING" id="1797542.A3J59_00600"/>
<dbReference type="GO" id="GO:0016702">
    <property type="term" value="F:oxidoreductase activity, acting on single donors with incorporation of molecular oxygen, incorporation of two atoms of oxygen"/>
    <property type="evidence" value="ECO:0007669"/>
    <property type="project" value="UniProtKB-ARBA"/>
</dbReference>
<feature type="domain" description="Extradiol ring-cleavage dioxygenase class III enzyme subunit B" evidence="1">
    <location>
        <begin position="6"/>
        <end position="259"/>
    </location>
</feature>
<organism evidence="2 3">
    <name type="scientific">Candidatus Buchananbacteria bacterium RIFCSPHIGHO2_02_FULL_56_16</name>
    <dbReference type="NCBI Taxonomy" id="1797542"/>
    <lineage>
        <taxon>Bacteria</taxon>
        <taxon>Candidatus Buchananiibacteriota</taxon>
    </lineage>
</organism>
<dbReference type="EMBL" id="MHIL01000026">
    <property type="protein sequence ID" value="OGY50982.1"/>
    <property type="molecule type" value="Genomic_DNA"/>
</dbReference>
<dbReference type="AlphaFoldDB" id="A0A1G1YF60"/>
<sequence length="265" mass="29183">MPLVFAAITPHPPVLIPEIGKENVSKLVKTKSAMEKLERELYASKPESLLIISPHGKVMADDFTINLAADYTVHFQEFGDFGLELKFRSDYRSIQQIRAADEGQRGVPLVLSSTTEIDHGFGVPLHYLTSHQNQLPIIPVTSAASSLEQHFAFGKFLHRQLSSIDKRFAVVASADLSHRLTQDAPGGYSKRGSEFDKKLVSLVKKNDVAAILKFDRALAEEAGECGLRPIAMLLGILEAVNVSVEALSYERPFGVGYLVANFKFS</sequence>
<evidence type="ECO:0000313" key="3">
    <source>
        <dbReference type="Proteomes" id="UP000177310"/>
    </source>
</evidence>
<dbReference type="Proteomes" id="UP000177310">
    <property type="component" value="Unassembled WGS sequence"/>
</dbReference>
<dbReference type="Gene3D" id="3.40.830.10">
    <property type="entry name" value="LigB-like"/>
    <property type="match status" value="1"/>
</dbReference>
<dbReference type="Pfam" id="PF02900">
    <property type="entry name" value="LigB"/>
    <property type="match status" value="1"/>
</dbReference>
<protein>
    <submittedName>
        <fullName evidence="2">AmmeMemoRadiSam system protein B</fullName>
    </submittedName>
</protein>
<gene>
    <name evidence="2" type="ORF">A3J59_00600</name>
</gene>
<comment type="caution">
    <text evidence="2">The sequence shown here is derived from an EMBL/GenBank/DDBJ whole genome shotgun (WGS) entry which is preliminary data.</text>
</comment>
<dbReference type="SUPFAM" id="SSF53213">
    <property type="entry name" value="LigB-like"/>
    <property type="match status" value="1"/>
</dbReference>
<evidence type="ECO:0000259" key="1">
    <source>
        <dbReference type="Pfam" id="PF02900"/>
    </source>
</evidence>
<accession>A0A1G1YF60</accession>
<dbReference type="GO" id="GO:0008198">
    <property type="term" value="F:ferrous iron binding"/>
    <property type="evidence" value="ECO:0007669"/>
    <property type="project" value="InterPro"/>
</dbReference>
<proteinExistence type="predicted"/>
<reference evidence="2 3" key="1">
    <citation type="journal article" date="2016" name="Nat. Commun.">
        <title>Thousands of microbial genomes shed light on interconnected biogeochemical processes in an aquifer system.</title>
        <authorList>
            <person name="Anantharaman K."/>
            <person name="Brown C.T."/>
            <person name="Hug L.A."/>
            <person name="Sharon I."/>
            <person name="Castelle C.J."/>
            <person name="Probst A.J."/>
            <person name="Thomas B.C."/>
            <person name="Singh A."/>
            <person name="Wilkins M.J."/>
            <person name="Karaoz U."/>
            <person name="Brodie E.L."/>
            <person name="Williams K.H."/>
            <person name="Hubbard S.S."/>
            <person name="Banfield J.F."/>
        </authorList>
    </citation>
    <scope>NUCLEOTIDE SEQUENCE [LARGE SCALE GENOMIC DNA]</scope>
</reference>
<dbReference type="InterPro" id="IPR004183">
    <property type="entry name" value="Xdiol_dOase_suB"/>
</dbReference>